<sequence length="102" mass="11919">MPLLSRQHDCIDLNLITEYPERGLAHRQTRDGVLITTNYIKFEEERCQRAKDVMLLLRSALLGAHPERCAQVWAPQYNRQMGILERAQQRTTEMTEGLEHLT</sequence>
<proteinExistence type="predicted"/>
<reference evidence="1 2" key="1">
    <citation type="journal article" date="2023" name="J. Hered.">
        <title>Chromosome-level genome of the wood stork (Mycteria americana) provides insight into avian chromosome evolution.</title>
        <authorList>
            <person name="Flamio R. Jr."/>
            <person name="Ramstad K.M."/>
        </authorList>
    </citation>
    <scope>NUCLEOTIDE SEQUENCE [LARGE SCALE GENOMIC DNA]</scope>
    <source>
        <strain evidence="1">JAX WOST 10</strain>
    </source>
</reference>
<name>A0AAN7N4B0_MYCAM</name>
<gene>
    <name evidence="1" type="ORF">QYF61_005512</name>
</gene>
<evidence type="ECO:0000313" key="2">
    <source>
        <dbReference type="Proteomes" id="UP001333110"/>
    </source>
</evidence>
<dbReference type="AlphaFoldDB" id="A0AAN7N4B0"/>
<protein>
    <submittedName>
        <fullName evidence="1">Uncharacterized protein</fullName>
    </submittedName>
</protein>
<keyword evidence="2" id="KW-1185">Reference proteome</keyword>
<organism evidence="1 2">
    <name type="scientific">Mycteria americana</name>
    <name type="common">Wood stork</name>
    <dbReference type="NCBI Taxonomy" id="33587"/>
    <lineage>
        <taxon>Eukaryota</taxon>
        <taxon>Metazoa</taxon>
        <taxon>Chordata</taxon>
        <taxon>Craniata</taxon>
        <taxon>Vertebrata</taxon>
        <taxon>Euteleostomi</taxon>
        <taxon>Archelosauria</taxon>
        <taxon>Archosauria</taxon>
        <taxon>Dinosauria</taxon>
        <taxon>Saurischia</taxon>
        <taxon>Theropoda</taxon>
        <taxon>Coelurosauria</taxon>
        <taxon>Aves</taxon>
        <taxon>Neognathae</taxon>
        <taxon>Neoaves</taxon>
        <taxon>Aequornithes</taxon>
        <taxon>Ciconiiformes</taxon>
        <taxon>Ciconiidae</taxon>
        <taxon>Mycteria</taxon>
    </lineage>
</organism>
<evidence type="ECO:0000313" key="1">
    <source>
        <dbReference type="EMBL" id="KAK4808447.1"/>
    </source>
</evidence>
<dbReference type="EMBL" id="JAUNZN010000024">
    <property type="protein sequence ID" value="KAK4808447.1"/>
    <property type="molecule type" value="Genomic_DNA"/>
</dbReference>
<comment type="caution">
    <text evidence="1">The sequence shown here is derived from an EMBL/GenBank/DDBJ whole genome shotgun (WGS) entry which is preliminary data.</text>
</comment>
<accession>A0AAN7N4B0</accession>
<dbReference type="Proteomes" id="UP001333110">
    <property type="component" value="Unassembled WGS sequence"/>
</dbReference>